<dbReference type="SUPFAM" id="SSF144232">
    <property type="entry name" value="HIT/MYND zinc finger-like"/>
    <property type="match status" value="1"/>
</dbReference>
<dbReference type="Proteomes" id="UP000027222">
    <property type="component" value="Unassembled WGS sequence"/>
</dbReference>
<dbReference type="STRING" id="685588.A0A067TDM9"/>
<evidence type="ECO:0000256" key="2">
    <source>
        <dbReference type="ARBA" id="ARBA00022771"/>
    </source>
</evidence>
<dbReference type="Gene3D" id="6.10.140.2220">
    <property type="match status" value="1"/>
</dbReference>
<sequence>MEKRSGAEAIFGLGGGTVPEGSQKNLEKAEDLCKKRKPKKAIPYLVEAILESPDNLDAAIQCAYLSDQEGDRAEAIEMLELAERTGQRTLKKTLGEDCFEAKGRHVGRFWLVMETRPYMRVLQALVRIYFEEGRYEESEKLMIEMLRLCPRDNTSQRAWLGSMLIRNGHYANALYFIQAWIEHESPPGGGIAFKAPSRSLLSASQAREQSRFAIANMMHDAALASFRLFGDCPQSRQFLKIAAYVQPIIFTKILTRASRPEKLDMHPRPDNGPEDAHDYLWLTQDLWMEPDVWQWVNQSQDVKNGILQFCDKCYKRETTVAEFKRCSACRVVRYCTPQCQKKDWSTHKPDCKAFLEQKVQHRQLYPVKSFMGKNSTFTTMLHPCKLALRQFQRPGCP</sequence>
<name>A0A067TDM9_GALM3</name>
<gene>
    <name evidence="6" type="ORF">GALMADRAFT_1295800</name>
</gene>
<dbReference type="InterPro" id="IPR002893">
    <property type="entry name" value="Znf_MYND"/>
</dbReference>
<dbReference type="Pfam" id="PF01753">
    <property type="entry name" value="zf-MYND"/>
    <property type="match status" value="1"/>
</dbReference>
<dbReference type="PROSITE" id="PS50865">
    <property type="entry name" value="ZF_MYND_2"/>
    <property type="match status" value="1"/>
</dbReference>
<dbReference type="InterPro" id="IPR011990">
    <property type="entry name" value="TPR-like_helical_dom_sf"/>
</dbReference>
<evidence type="ECO:0000259" key="5">
    <source>
        <dbReference type="PROSITE" id="PS50865"/>
    </source>
</evidence>
<keyword evidence="3" id="KW-0862">Zinc</keyword>
<dbReference type="OrthoDB" id="432970at2759"/>
<organism evidence="6 7">
    <name type="scientific">Galerina marginata (strain CBS 339.88)</name>
    <dbReference type="NCBI Taxonomy" id="685588"/>
    <lineage>
        <taxon>Eukaryota</taxon>
        <taxon>Fungi</taxon>
        <taxon>Dikarya</taxon>
        <taxon>Basidiomycota</taxon>
        <taxon>Agaricomycotina</taxon>
        <taxon>Agaricomycetes</taxon>
        <taxon>Agaricomycetidae</taxon>
        <taxon>Agaricales</taxon>
        <taxon>Agaricineae</taxon>
        <taxon>Strophariaceae</taxon>
        <taxon>Galerina</taxon>
    </lineage>
</organism>
<evidence type="ECO:0000313" key="6">
    <source>
        <dbReference type="EMBL" id="KDR77979.1"/>
    </source>
</evidence>
<proteinExistence type="predicted"/>
<keyword evidence="2 4" id="KW-0863">Zinc-finger</keyword>
<reference evidence="7" key="1">
    <citation type="journal article" date="2014" name="Proc. Natl. Acad. Sci. U.S.A.">
        <title>Extensive sampling of basidiomycete genomes demonstrates inadequacy of the white-rot/brown-rot paradigm for wood decay fungi.</title>
        <authorList>
            <person name="Riley R."/>
            <person name="Salamov A.A."/>
            <person name="Brown D.W."/>
            <person name="Nagy L.G."/>
            <person name="Floudas D."/>
            <person name="Held B.W."/>
            <person name="Levasseur A."/>
            <person name="Lombard V."/>
            <person name="Morin E."/>
            <person name="Otillar R."/>
            <person name="Lindquist E.A."/>
            <person name="Sun H."/>
            <person name="LaButti K.M."/>
            <person name="Schmutz J."/>
            <person name="Jabbour D."/>
            <person name="Luo H."/>
            <person name="Baker S.E."/>
            <person name="Pisabarro A.G."/>
            <person name="Walton J.D."/>
            <person name="Blanchette R.A."/>
            <person name="Henrissat B."/>
            <person name="Martin F."/>
            <person name="Cullen D."/>
            <person name="Hibbett D.S."/>
            <person name="Grigoriev I.V."/>
        </authorList>
    </citation>
    <scope>NUCLEOTIDE SEQUENCE [LARGE SCALE GENOMIC DNA]</scope>
    <source>
        <strain evidence="7">CBS 339.88</strain>
    </source>
</reference>
<keyword evidence="7" id="KW-1185">Reference proteome</keyword>
<evidence type="ECO:0000256" key="4">
    <source>
        <dbReference type="PROSITE-ProRule" id="PRU00134"/>
    </source>
</evidence>
<dbReference type="HOGENOM" id="CLU_690917_0_0_1"/>
<feature type="domain" description="MYND-type" evidence="5">
    <location>
        <begin position="310"/>
        <end position="351"/>
    </location>
</feature>
<dbReference type="SUPFAM" id="SSF48452">
    <property type="entry name" value="TPR-like"/>
    <property type="match status" value="1"/>
</dbReference>
<keyword evidence="1" id="KW-0479">Metal-binding</keyword>
<evidence type="ECO:0000313" key="7">
    <source>
        <dbReference type="Proteomes" id="UP000027222"/>
    </source>
</evidence>
<dbReference type="EMBL" id="KL142375">
    <property type="protein sequence ID" value="KDR77979.1"/>
    <property type="molecule type" value="Genomic_DNA"/>
</dbReference>
<dbReference type="Gene3D" id="1.25.40.10">
    <property type="entry name" value="Tetratricopeptide repeat domain"/>
    <property type="match status" value="1"/>
</dbReference>
<evidence type="ECO:0000256" key="3">
    <source>
        <dbReference type="ARBA" id="ARBA00022833"/>
    </source>
</evidence>
<dbReference type="PROSITE" id="PS01360">
    <property type="entry name" value="ZF_MYND_1"/>
    <property type="match status" value="1"/>
</dbReference>
<accession>A0A067TDM9</accession>
<dbReference type="AlphaFoldDB" id="A0A067TDM9"/>
<evidence type="ECO:0000256" key="1">
    <source>
        <dbReference type="ARBA" id="ARBA00022723"/>
    </source>
</evidence>
<protein>
    <recommendedName>
        <fullName evidence="5">MYND-type domain-containing protein</fullName>
    </recommendedName>
</protein>
<dbReference type="GO" id="GO:0008270">
    <property type="term" value="F:zinc ion binding"/>
    <property type="evidence" value="ECO:0007669"/>
    <property type="project" value="UniProtKB-KW"/>
</dbReference>